<keyword evidence="3" id="KW-1185">Reference proteome</keyword>
<gene>
    <name evidence="2" type="ORF">L484_009048</name>
</gene>
<accession>W9RLH7</accession>
<evidence type="ECO:0000256" key="1">
    <source>
        <dbReference type="SAM" id="SignalP"/>
    </source>
</evidence>
<feature type="chain" id="PRO_5004932648" evidence="1">
    <location>
        <begin position="25"/>
        <end position="146"/>
    </location>
</feature>
<name>W9RLH7_9ROSA</name>
<evidence type="ECO:0000313" key="2">
    <source>
        <dbReference type="EMBL" id="EXB80594.1"/>
    </source>
</evidence>
<dbReference type="Proteomes" id="UP000030645">
    <property type="component" value="Unassembled WGS sequence"/>
</dbReference>
<organism evidence="2 3">
    <name type="scientific">Morus notabilis</name>
    <dbReference type="NCBI Taxonomy" id="981085"/>
    <lineage>
        <taxon>Eukaryota</taxon>
        <taxon>Viridiplantae</taxon>
        <taxon>Streptophyta</taxon>
        <taxon>Embryophyta</taxon>
        <taxon>Tracheophyta</taxon>
        <taxon>Spermatophyta</taxon>
        <taxon>Magnoliopsida</taxon>
        <taxon>eudicotyledons</taxon>
        <taxon>Gunneridae</taxon>
        <taxon>Pentapetalae</taxon>
        <taxon>rosids</taxon>
        <taxon>fabids</taxon>
        <taxon>Rosales</taxon>
        <taxon>Moraceae</taxon>
        <taxon>Moreae</taxon>
        <taxon>Morus</taxon>
    </lineage>
</organism>
<proteinExistence type="predicted"/>
<feature type="signal peptide" evidence="1">
    <location>
        <begin position="1"/>
        <end position="24"/>
    </location>
</feature>
<protein>
    <submittedName>
        <fullName evidence="2">Uncharacterized protein</fullName>
    </submittedName>
</protein>
<reference evidence="3" key="1">
    <citation type="submission" date="2013-01" db="EMBL/GenBank/DDBJ databases">
        <title>Draft Genome Sequence of a Mulberry Tree, Morus notabilis C.K. Schneid.</title>
        <authorList>
            <person name="He N."/>
            <person name="Zhao S."/>
        </authorList>
    </citation>
    <scope>NUCLEOTIDE SEQUENCE</scope>
</reference>
<keyword evidence="1" id="KW-0732">Signal</keyword>
<dbReference type="EMBL" id="KE344817">
    <property type="protein sequence ID" value="EXB80594.1"/>
    <property type="molecule type" value="Genomic_DNA"/>
</dbReference>
<evidence type="ECO:0000313" key="3">
    <source>
        <dbReference type="Proteomes" id="UP000030645"/>
    </source>
</evidence>
<dbReference type="AlphaFoldDB" id="W9RLH7"/>
<sequence>MHILSLSLSSLLLYFLLGFHKVLTVSPPFSSLESKFGASHGMLVGSLIYGKGQSNMEPRNNSRSFMRSYGDRGLRLEGDMLDVDGSWFVILSFLPEVGIDEQTMELVRQRNEGAAALSWAPKRCPFCPNALIPSDFSEIYPKPSKS</sequence>